<dbReference type="PANTHER" id="PTHR33112:SF13">
    <property type="entry name" value="HETEROKARYON INCOMPATIBILITY DOMAIN-CONTAINING PROTEIN"/>
    <property type="match status" value="1"/>
</dbReference>
<feature type="domain" description="Heterokaryon incompatibility" evidence="1">
    <location>
        <begin position="104"/>
        <end position="229"/>
    </location>
</feature>
<name>A0A9P4LGC9_9PLEO</name>
<evidence type="ECO:0000259" key="1">
    <source>
        <dbReference type="Pfam" id="PF06985"/>
    </source>
</evidence>
<organism evidence="2 3">
    <name type="scientific">Setomelanomma holmii</name>
    <dbReference type="NCBI Taxonomy" id="210430"/>
    <lineage>
        <taxon>Eukaryota</taxon>
        <taxon>Fungi</taxon>
        <taxon>Dikarya</taxon>
        <taxon>Ascomycota</taxon>
        <taxon>Pezizomycotina</taxon>
        <taxon>Dothideomycetes</taxon>
        <taxon>Pleosporomycetidae</taxon>
        <taxon>Pleosporales</taxon>
        <taxon>Pleosporineae</taxon>
        <taxon>Phaeosphaeriaceae</taxon>
        <taxon>Setomelanomma</taxon>
    </lineage>
</organism>
<dbReference type="EMBL" id="ML978264">
    <property type="protein sequence ID" value="KAF2025486.1"/>
    <property type="molecule type" value="Genomic_DNA"/>
</dbReference>
<dbReference type="OrthoDB" id="5347061at2759"/>
<dbReference type="AlphaFoldDB" id="A0A9P4LGC9"/>
<evidence type="ECO:0000313" key="2">
    <source>
        <dbReference type="EMBL" id="KAF2025486.1"/>
    </source>
</evidence>
<comment type="caution">
    <text evidence="2">The sequence shown here is derived from an EMBL/GenBank/DDBJ whole genome shotgun (WGS) entry which is preliminary data.</text>
</comment>
<gene>
    <name evidence="2" type="ORF">EK21DRAFT_76249</name>
</gene>
<evidence type="ECO:0000313" key="3">
    <source>
        <dbReference type="Proteomes" id="UP000799777"/>
    </source>
</evidence>
<dbReference type="PANTHER" id="PTHR33112">
    <property type="entry name" value="DOMAIN PROTEIN, PUTATIVE-RELATED"/>
    <property type="match status" value="1"/>
</dbReference>
<dbReference type="InterPro" id="IPR010730">
    <property type="entry name" value="HET"/>
</dbReference>
<protein>
    <submittedName>
        <fullName evidence="2">HET-domain-containing protein</fullName>
    </submittedName>
</protein>
<proteinExistence type="predicted"/>
<dbReference type="Pfam" id="PF06985">
    <property type="entry name" value="HET"/>
    <property type="match status" value="1"/>
</dbReference>
<sequence>MNRCALCHDQVKKNEEDPRLAFDFTPEQLNQSAFGRGCDSCIVILEGLRQSETPDWSFHRDIRRVYARCRSKRGDFQDTLRLEVYFIDDRPKLQLEYYSLQEHHVPWSDIPKTFREVMQLALKLGFRYIWIDSLCIVQDDPEDWEVQSSMMSEIYQNAVLTLSATSAAGDDQGCFSNDIHRPTLEITLPQDIGACRIAVRKPLNHMDAQSGTHLQDHFPLLTRGWAFQERLLSPRVLHICESELVWECREASNCECGGLGQEESPGGAYHHAIESSQHEKLEHDAAKQELAIDLGAISLESADNMTLVPDTSQHAAGNVDGPPAYEDIFAPSRTNSSISSETNVGPRTDDDAILAFAAQSNVPVYEDFTAVNEGEVKDCPDLVFHFHRVVEKYSALQLTRPSDRLPALSGLCKRVDHLCNNYLAGLWSDSICYDLLWRVETINLSTESQGARSLDYRGPTWSWISVESPISYWSDIVNFRRRTLASRYPRYYTVAGTQVDKIEMAVTVPGQNPFGTVTSAILTIEASSIKGTLRYTYDPHWLGGAGHHDPVRYKLEIMISRDDAQEPVEVPFQADYSLGAIGPSNVPDNWSLTLLLIHPKVCLVLRPAQRDVAPTVVRGEPTWERIGIARISDALVTYYRIDWMIGSSVKKFHIV</sequence>
<dbReference type="Proteomes" id="UP000799777">
    <property type="component" value="Unassembled WGS sequence"/>
</dbReference>
<reference evidence="2" key="1">
    <citation type="journal article" date="2020" name="Stud. Mycol.">
        <title>101 Dothideomycetes genomes: a test case for predicting lifestyles and emergence of pathogens.</title>
        <authorList>
            <person name="Haridas S."/>
            <person name="Albert R."/>
            <person name="Binder M."/>
            <person name="Bloem J."/>
            <person name="Labutti K."/>
            <person name="Salamov A."/>
            <person name="Andreopoulos B."/>
            <person name="Baker S."/>
            <person name="Barry K."/>
            <person name="Bills G."/>
            <person name="Bluhm B."/>
            <person name="Cannon C."/>
            <person name="Castanera R."/>
            <person name="Culley D."/>
            <person name="Daum C."/>
            <person name="Ezra D."/>
            <person name="Gonzalez J."/>
            <person name="Henrissat B."/>
            <person name="Kuo A."/>
            <person name="Liang C."/>
            <person name="Lipzen A."/>
            <person name="Lutzoni F."/>
            <person name="Magnuson J."/>
            <person name="Mondo S."/>
            <person name="Nolan M."/>
            <person name="Ohm R."/>
            <person name="Pangilinan J."/>
            <person name="Park H.-J."/>
            <person name="Ramirez L."/>
            <person name="Alfaro M."/>
            <person name="Sun H."/>
            <person name="Tritt A."/>
            <person name="Yoshinaga Y."/>
            <person name="Zwiers L.-H."/>
            <person name="Turgeon B."/>
            <person name="Goodwin S."/>
            <person name="Spatafora J."/>
            <person name="Crous P."/>
            <person name="Grigoriev I."/>
        </authorList>
    </citation>
    <scope>NUCLEOTIDE SEQUENCE</scope>
    <source>
        <strain evidence="2">CBS 110217</strain>
    </source>
</reference>
<accession>A0A9P4LGC9</accession>
<keyword evidence="3" id="KW-1185">Reference proteome</keyword>